<feature type="compositionally biased region" description="Basic and acidic residues" evidence="1">
    <location>
        <begin position="148"/>
        <end position="166"/>
    </location>
</feature>
<sequence length="166" mass="17791">MLRWRSSRPRRPPRPPADEVRHCQSEIASLNRRLDRASESLCKATYAIKVLHFKLQHERRTVGALQADKCCLQARLLQVGGRCPDYGAPEEGAPVAANAYEAGMAELARRLAAAEDAAATADALREELSRARGGRGGGAARAGGRGARGGDRGRGRAPGRRADGRA</sequence>
<name>A0AAD9IF07_PROWI</name>
<feature type="compositionally biased region" description="Gly residues" evidence="1">
    <location>
        <begin position="134"/>
        <end position="147"/>
    </location>
</feature>
<evidence type="ECO:0000256" key="1">
    <source>
        <dbReference type="SAM" id="MobiDB-lite"/>
    </source>
</evidence>
<proteinExistence type="predicted"/>
<dbReference type="AlphaFoldDB" id="A0AAD9IF07"/>
<keyword evidence="3" id="KW-1185">Reference proteome</keyword>
<evidence type="ECO:0000313" key="2">
    <source>
        <dbReference type="EMBL" id="KAK2077166.1"/>
    </source>
</evidence>
<accession>A0AAD9IF07</accession>
<protein>
    <submittedName>
        <fullName evidence="2">Uncharacterized protein</fullName>
    </submittedName>
</protein>
<feature type="compositionally biased region" description="Basic residues" evidence="1">
    <location>
        <begin position="1"/>
        <end position="13"/>
    </location>
</feature>
<reference evidence="2" key="1">
    <citation type="submission" date="2021-01" db="EMBL/GenBank/DDBJ databases">
        <authorList>
            <person name="Eckstrom K.M.E."/>
        </authorList>
    </citation>
    <scope>NUCLEOTIDE SEQUENCE</scope>
    <source>
        <strain evidence="2">UVCC 0001</strain>
    </source>
</reference>
<gene>
    <name evidence="2" type="ORF">QBZ16_004800</name>
</gene>
<feature type="region of interest" description="Disordered" evidence="1">
    <location>
        <begin position="122"/>
        <end position="166"/>
    </location>
</feature>
<organism evidence="2 3">
    <name type="scientific">Prototheca wickerhamii</name>
    <dbReference type="NCBI Taxonomy" id="3111"/>
    <lineage>
        <taxon>Eukaryota</taxon>
        <taxon>Viridiplantae</taxon>
        <taxon>Chlorophyta</taxon>
        <taxon>core chlorophytes</taxon>
        <taxon>Trebouxiophyceae</taxon>
        <taxon>Chlorellales</taxon>
        <taxon>Chlorellaceae</taxon>
        <taxon>Prototheca</taxon>
    </lineage>
</organism>
<dbReference type="EMBL" id="JASFZW010000007">
    <property type="protein sequence ID" value="KAK2077166.1"/>
    <property type="molecule type" value="Genomic_DNA"/>
</dbReference>
<dbReference type="Proteomes" id="UP001255856">
    <property type="component" value="Unassembled WGS sequence"/>
</dbReference>
<feature type="region of interest" description="Disordered" evidence="1">
    <location>
        <begin position="1"/>
        <end position="21"/>
    </location>
</feature>
<evidence type="ECO:0000313" key="3">
    <source>
        <dbReference type="Proteomes" id="UP001255856"/>
    </source>
</evidence>
<comment type="caution">
    <text evidence="2">The sequence shown here is derived from an EMBL/GenBank/DDBJ whole genome shotgun (WGS) entry which is preliminary data.</text>
</comment>